<dbReference type="Gene3D" id="2.40.37.10">
    <property type="entry name" value="Lyase, Ornithine Decarboxylase, Chain A, domain 1"/>
    <property type="match status" value="1"/>
</dbReference>
<feature type="active site" description="Proton acceptor; specific for L-alanine" evidence="7">
    <location>
        <position position="264"/>
    </location>
</feature>
<dbReference type="Proteomes" id="UP000523821">
    <property type="component" value="Unassembled WGS sequence"/>
</dbReference>
<reference evidence="11 12" key="1">
    <citation type="submission" date="2020-08" db="EMBL/GenBank/DDBJ databases">
        <title>Genomic Encyclopedia of Type Strains, Phase IV (KMG-IV): sequencing the most valuable type-strain genomes for metagenomic binning, comparative biology and taxonomic classification.</title>
        <authorList>
            <person name="Goeker M."/>
        </authorList>
    </citation>
    <scope>NUCLEOTIDE SEQUENCE [LARGE SCALE GENOMIC DNA]</scope>
    <source>
        <strain evidence="11 12">DSM 16268</strain>
    </source>
</reference>
<comment type="function">
    <text evidence="7">Catalyzes the interconversion of L-alanine and D-alanine. May also act on other amino acids.</text>
</comment>
<keyword evidence="12" id="KW-1185">Reference proteome</keyword>
<comment type="caution">
    <text evidence="11">The sequence shown here is derived from an EMBL/GenBank/DDBJ whole genome shotgun (WGS) entry which is preliminary data.</text>
</comment>
<dbReference type="InterPro" id="IPR001608">
    <property type="entry name" value="Ala_racemase_N"/>
</dbReference>
<dbReference type="AlphaFoldDB" id="A0A7W9FKU1"/>
<dbReference type="NCBIfam" id="TIGR00492">
    <property type="entry name" value="alr"/>
    <property type="match status" value="1"/>
</dbReference>
<gene>
    <name evidence="11" type="ORF">GGQ63_000437</name>
</gene>
<dbReference type="SUPFAM" id="SSF50621">
    <property type="entry name" value="Alanine racemase C-terminal domain-like"/>
    <property type="match status" value="1"/>
</dbReference>
<dbReference type="RefSeq" id="WP_183852022.1">
    <property type="nucleotide sequence ID" value="NZ_JACHOO010000001.1"/>
</dbReference>
<proteinExistence type="inferred from homology"/>
<organism evidence="11 12">
    <name type="scientific">Prosthecomicrobium pneumaticum</name>
    <dbReference type="NCBI Taxonomy" id="81895"/>
    <lineage>
        <taxon>Bacteria</taxon>
        <taxon>Pseudomonadati</taxon>
        <taxon>Pseudomonadota</taxon>
        <taxon>Alphaproteobacteria</taxon>
        <taxon>Hyphomicrobiales</taxon>
        <taxon>Kaistiaceae</taxon>
        <taxon>Prosthecomicrobium</taxon>
    </lineage>
</organism>
<dbReference type="InterPro" id="IPR029066">
    <property type="entry name" value="PLP-binding_barrel"/>
</dbReference>
<feature type="active site" description="Proton acceptor; specific for D-alanine" evidence="7">
    <location>
        <position position="47"/>
    </location>
</feature>
<sequence>MQNSSSDATALPARHGARVRIDLPALAANYRTLAAAAGGAETAAAVKGDAYGIGIEPATRTLARAGCRTFFVALPKEGAIVRATAPEATVYVLSGLAPGAAPSLAAAGLRPVLGSMAEIEEWAAWKKAGGEGRAAIHVDTGMNRLGLTLAEAAVLAADPAAVDDLAPALVMSHLACADTPDHPLNALQAERFAALAARFPGRPASLANSAGIHLGAPFRFDLVRPGIALYGGRFGPGPALAPVATVTAPIVQVREVPGGETIGYGAAETLRRPTRAAILSIGYADGYPRAAGGADGRPGAFAFVEGHHVPLIGRVSMDLVAIDVTDVPSARRGVEVELFGPHVAVDAVAEAAGTIGYELLTRLGARLERVYAGGG</sequence>
<dbReference type="EC" id="5.1.1.1" evidence="4 7"/>
<dbReference type="GO" id="GO:0030170">
    <property type="term" value="F:pyridoxal phosphate binding"/>
    <property type="evidence" value="ECO:0007669"/>
    <property type="project" value="UniProtKB-UniRule"/>
</dbReference>
<feature type="binding site" evidence="7 9">
    <location>
        <position position="317"/>
    </location>
    <ligand>
        <name>substrate</name>
    </ligand>
</feature>
<feature type="domain" description="Alanine racemase C-terminal" evidence="10">
    <location>
        <begin position="243"/>
        <end position="372"/>
    </location>
</feature>
<protein>
    <recommendedName>
        <fullName evidence="4 7">Alanine racemase</fullName>
        <ecNumber evidence="4 7">5.1.1.1</ecNumber>
    </recommendedName>
</protein>
<comment type="similarity">
    <text evidence="3 7">Belongs to the alanine racemase family.</text>
</comment>
<feature type="modified residue" description="N6-(pyridoxal phosphate)lysine" evidence="7 8">
    <location>
        <position position="47"/>
    </location>
</feature>
<dbReference type="PROSITE" id="PS00395">
    <property type="entry name" value="ALANINE_RACEMASE"/>
    <property type="match status" value="1"/>
</dbReference>
<comment type="cofactor">
    <cofactor evidence="2 7 8">
        <name>pyridoxal 5'-phosphate</name>
        <dbReference type="ChEBI" id="CHEBI:597326"/>
    </cofactor>
</comment>
<dbReference type="InterPro" id="IPR020622">
    <property type="entry name" value="Ala_racemase_pyridoxalP-BS"/>
</dbReference>
<dbReference type="PANTHER" id="PTHR30511:SF0">
    <property type="entry name" value="ALANINE RACEMASE, CATABOLIC-RELATED"/>
    <property type="match status" value="1"/>
</dbReference>
<dbReference type="CDD" id="cd00430">
    <property type="entry name" value="PLPDE_III_AR"/>
    <property type="match status" value="1"/>
</dbReference>
<keyword evidence="6 7" id="KW-0413">Isomerase</keyword>
<dbReference type="GO" id="GO:0008784">
    <property type="term" value="F:alanine racemase activity"/>
    <property type="evidence" value="ECO:0007669"/>
    <property type="project" value="UniProtKB-UniRule"/>
</dbReference>
<dbReference type="HAMAP" id="MF_01201">
    <property type="entry name" value="Ala_racemase"/>
    <property type="match status" value="1"/>
</dbReference>
<name>A0A7W9FKU1_9HYPH</name>
<evidence type="ECO:0000256" key="4">
    <source>
        <dbReference type="ARBA" id="ARBA00013089"/>
    </source>
</evidence>
<dbReference type="InterPro" id="IPR011079">
    <property type="entry name" value="Ala_racemase_C"/>
</dbReference>
<evidence type="ECO:0000313" key="11">
    <source>
        <dbReference type="EMBL" id="MBB5751394.1"/>
    </source>
</evidence>
<dbReference type="InterPro" id="IPR000821">
    <property type="entry name" value="Ala_racemase"/>
</dbReference>
<dbReference type="EMBL" id="JACHOO010000001">
    <property type="protein sequence ID" value="MBB5751394.1"/>
    <property type="molecule type" value="Genomic_DNA"/>
</dbReference>
<accession>A0A7W9FKU1</accession>
<dbReference type="SMART" id="SM01005">
    <property type="entry name" value="Ala_racemase_C"/>
    <property type="match status" value="1"/>
</dbReference>
<evidence type="ECO:0000256" key="1">
    <source>
        <dbReference type="ARBA" id="ARBA00000316"/>
    </source>
</evidence>
<dbReference type="PANTHER" id="PTHR30511">
    <property type="entry name" value="ALANINE RACEMASE"/>
    <property type="match status" value="1"/>
</dbReference>
<dbReference type="Pfam" id="PF00842">
    <property type="entry name" value="Ala_racemase_C"/>
    <property type="match status" value="1"/>
</dbReference>
<feature type="binding site" evidence="7 9">
    <location>
        <position position="144"/>
    </location>
    <ligand>
        <name>substrate</name>
    </ligand>
</feature>
<evidence type="ECO:0000313" key="12">
    <source>
        <dbReference type="Proteomes" id="UP000523821"/>
    </source>
</evidence>
<evidence type="ECO:0000259" key="10">
    <source>
        <dbReference type="SMART" id="SM01005"/>
    </source>
</evidence>
<dbReference type="UniPathway" id="UPA00042">
    <property type="reaction ID" value="UER00497"/>
</dbReference>
<evidence type="ECO:0000256" key="9">
    <source>
        <dbReference type="PIRSR" id="PIRSR600821-52"/>
    </source>
</evidence>
<dbReference type="InterPro" id="IPR009006">
    <property type="entry name" value="Ala_racemase/Decarboxylase_C"/>
</dbReference>
<dbReference type="Gene3D" id="3.20.20.10">
    <property type="entry name" value="Alanine racemase"/>
    <property type="match status" value="1"/>
</dbReference>
<evidence type="ECO:0000256" key="6">
    <source>
        <dbReference type="ARBA" id="ARBA00023235"/>
    </source>
</evidence>
<evidence type="ECO:0000256" key="8">
    <source>
        <dbReference type="PIRSR" id="PIRSR600821-50"/>
    </source>
</evidence>
<dbReference type="GO" id="GO:0005829">
    <property type="term" value="C:cytosol"/>
    <property type="evidence" value="ECO:0007669"/>
    <property type="project" value="TreeGrafter"/>
</dbReference>
<dbReference type="PRINTS" id="PR00992">
    <property type="entry name" value="ALARACEMASE"/>
</dbReference>
<comment type="catalytic activity">
    <reaction evidence="1 7">
        <text>L-alanine = D-alanine</text>
        <dbReference type="Rhea" id="RHEA:20249"/>
        <dbReference type="ChEBI" id="CHEBI:57416"/>
        <dbReference type="ChEBI" id="CHEBI:57972"/>
        <dbReference type="EC" id="5.1.1.1"/>
    </reaction>
</comment>
<evidence type="ECO:0000256" key="5">
    <source>
        <dbReference type="ARBA" id="ARBA00022898"/>
    </source>
</evidence>
<evidence type="ECO:0000256" key="2">
    <source>
        <dbReference type="ARBA" id="ARBA00001933"/>
    </source>
</evidence>
<evidence type="ECO:0000256" key="3">
    <source>
        <dbReference type="ARBA" id="ARBA00007880"/>
    </source>
</evidence>
<dbReference type="Pfam" id="PF01168">
    <property type="entry name" value="Ala_racemase_N"/>
    <property type="match status" value="1"/>
</dbReference>
<keyword evidence="5 7" id="KW-0663">Pyridoxal phosphate</keyword>
<dbReference type="SUPFAM" id="SSF51419">
    <property type="entry name" value="PLP-binding barrel"/>
    <property type="match status" value="1"/>
</dbReference>
<evidence type="ECO:0000256" key="7">
    <source>
        <dbReference type="HAMAP-Rule" id="MF_01201"/>
    </source>
</evidence>
<dbReference type="GO" id="GO:0030632">
    <property type="term" value="P:D-alanine biosynthetic process"/>
    <property type="evidence" value="ECO:0007669"/>
    <property type="project" value="UniProtKB-UniRule"/>
</dbReference>
<comment type="pathway">
    <text evidence="7">Amino-acid biosynthesis; D-alanine biosynthesis; D-alanine from L-alanine: step 1/1.</text>
</comment>